<dbReference type="InterPro" id="IPR029069">
    <property type="entry name" value="HotDog_dom_sf"/>
</dbReference>
<evidence type="ECO:0000256" key="1">
    <source>
        <dbReference type="ARBA" id="ARBA00022801"/>
    </source>
</evidence>
<evidence type="ECO:0000313" key="3">
    <source>
        <dbReference type="EMBL" id="AXA37116.1"/>
    </source>
</evidence>
<protein>
    <submittedName>
        <fullName evidence="3">Phenylacetic acid degradation protein PaaD, thioesterase</fullName>
    </submittedName>
</protein>
<dbReference type="Gene3D" id="3.10.129.10">
    <property type="entry name" value="Hotdog Thioesterase"/>
    <property type="match status" value="1"/>
</dbReference>
<dbReference type="KEGG" id="schv:BRCON_2339"/>
<reference evidence="3 4" key="1">
    <citation type="submission" date="2018-05" db="EMBL/GenBank/DDBJ databases">
        <title>A metagenomic window into the 2 km-deep terrestrial subsurface aquifer revealed taxonomically and functionally diverse microbial community comprising novel uncultured bacterial lineages.</title>
        <authorList>
            <person name="Kadnikov V.V."/>
            <person name="Mardanov A.V."/>
            <person name="Beletsky A.V."/>
            <person name="Banks D."/>
            <person name="Pimenov N.V."/>
            <person name="Frank Y.A."/>
            <person name="Karnachuk O.V."/>
            <person name="Ravin N.V."/>
        </authorList>
    </citation>
    <scope>NUCLEOTIDE SEQUENCE [LARGE SCALE GENOMIC DNA]</scope>
    <source>
        <strain evidence="3">BY</strain>
    </source>
</reference>
<accession>A0A2Z4Y7X6</accession>
<dbReference type="NCBIfam" id="TIGR00369">
    <property type="entry name" value="unchar_dom_1"/>
    <property type="match status" value="1"/>
</dbReference>
<sequence>MDTLKQWQAHFAKDQFATGNGIELVEIGPGRAVARMAIEPRHYNAVGSVMGGALFTLADFAFAAASNSHGTVAVATDCSISFLRPAFTGTLTAEARELSRGRTLAHYDVMIRDEQERLVAVFHGTVYRKNEPIRRG</sequence>
<gene>
    <name evidence="3" type="ORF">BRCON_2339</name>
</gene>
<proteinExistence type="predicted"/>
<dbReference type="PANTHER" id="PTHR42856">
    <property type="entry name" value="ACYL-COENZYME A THIOESTERASE PAAI"/>
    <property type="match status" value="1"/>
</dbReference>
<organism evidence="3 4">
    <name type="scientific">Sumerlaea chitinivorans</name>
    <dbReference type="NCBI Taxonomy" id="2250252"/>
    <lineage>
        <taxon>Bacteria</taxon>
        <taxon>Candidatus Sumerlaeota</taxon>
        <taxon>Candidatus Sumerlaeia</taxon>
        <taxon>Candidatus Sumerlaeales</taxon>
        <taxon>Candidatus Sumerlaeaceae</taxon>
        <taxon>Candidatus Sumerlaea</taxon>
    </lineage>
</organism>
<dbReference type="InterPro" id="IPR003736">
    <property type="entry name" value="PAAI_dom"/>
</dbReference>
<evidence type="ECO:0000313" key="4">
    <source>
        <dbReference type="Proteomes" id="UP000262583"/>
    </source>
</evidence>
<keyword evidence="1" id="KW-0378">Hydrolase</keyword>
<dbReference type="InterPro" id="IPR006683">
    <property type="entry name" value="Thioestr_dom"/>
</dbReference>
<dbReference type="PANTHER" id="PTHR42856:SF1">
    <property type="entry name" value="ACYL-COENZYME A THIOESTERASE PAAI"/>
    <property type="match status" value="1"/>
</dbReference>
<dbReference type="InterPro" id="IPR052723">
    <property type="entry name" value="Acyl-CoA_thioesterase_PaaI"/>
</dbReference>
<dbReference type="EMBL" id="CP030759">
    <property type="protein sequence ID" value="AXA37116.1"/>
    <property type="molecule type" value="Genomic_DNA"/>
</dbReference>
<dbReference type="SUPFAM" id="SSF54637">
    <property type="entry name" value="Thioesterase/thiol ester dehydrase-isomerase"/>
    <property type="match status" value="1"/>
</dbReference>
<feature type="domain" description="Thioesterase" evidence="2">
    <location>
        <begin position="47"/>
        <end position="120"/>
    </location>
</feature>
<dbReference type="Pfam" id="PF03061">
    <property type="entry name" value="4HBT"/>
    <property type="match status" value="1"/>
</dbReference>
<dbReference type="GO" id="GO:0016289">
    <property type="term" value="F:acyl-CoA hydrolase activity"/>
    <property type="evidence" value="ECO:0007669"/>
    <property type="project" value="TreeGrafter"/>
</dbReference>
<dbReference type="AlphaFoldDB" id="A0A2Z4Y7X6"/>
<name>A0A2Z4Y7X6_SUMC1</name>
<evidence type="ECO:0000259" key="2">
    <source>
        <dbReference type="Pfam" id="PF03061"/>
    </source>
</evidence>
<dbReference type="Proteomes" id="UP000262583">
    <property type="component" value="Chromosome"/>
</dbReference>
<dbReference type="CDD" id="cd03443">
    <property type="entry name" value="PaaI_thioesterase"/>
    <property type="match status" value="1"/>
</dbReference>